<organism evidence="2">
    <name type="scientific">marine sediment metagenome</name>
    <dbReference type="NCBI Taxonomy" id="412755"/>
    <lineage>
        <taxon>unclassified sequences</taxon>
        <taxon>metagenomes</taxon>
        <taxon>ecological metagenomes</taxon>
    </lineage>
</organism>
<gene>
    <name evidence="2" type="ORF">LCGC14_0278620</name>
</gene>
<dbReference type="EMBL" id="LAZR01000158">
    <property type="protein sequence ID" value="KKN85539.1"/>
    <property type="molecule type" value="Genomic_DNA"/>
</dbReference>
<dbReference type="AlphaFoldDB" id="A0A0F9U1U7"/>
<evidence type="ECO:0000256" key="1">
    <source>
        <dbReference type="SAM" id="Phobius"/>
    </source>
</evidence>
<feature type="transmembrane region" description="Helical" evidence="1">
    <location>
        <begin position="57"/>
        <end position="75"/>
    </location>
</feature>
<proteinExistence type="predicted"/>
<name>A0A0F9U1U7_9ZZZZ</name>
<reference evidence="2" key="1">
    <citation type="journal article" date="2015" name="Nature">
        <title>Complex archaea that bridge the gap between prokaryotes and eukaryotes.</title>
        <authorList>
            <person name="Spang A."/>
            <person name="Saw J.H."/>
            <person name="Jorgensen S.L."/>
            <person name="Zaremba-Niedzwiedzka K."/>
            <person name="Martijn J."/>
            <person name="Lind A.E."/>
            <person name="van Eijk R."/>
            <person name="Schleper C."/>
            <person name="Guy L."/>
            <person name="Ettema T.J."/>
        </authorList>
    </citation>
    <scope>NUCLEOTIDE SEQUENCE</scope>
</reference>
<evidence type="ECO:0000313" key="2">
    <source>
        <dbReference type="EMBL" id="KKN85539.1"/>
    </source>
</evidence>
<keyword evidence="1" id="KW-0472">Membrane</keyword>
<keyword evidence="1" id="KW-0812">Transmembrane</keyword>
<sequence length="76" mass="8487">MAPNNTCTTCEKSSVIDQTAKDVDEIKAFLLGDEFHPDGIKQKTARNAKRILRIERIMWTVSGAVAVIIFILKVII</sequence>
<protein>
    <submittedName>
        <fullName evidence="2">Uncharacterized protein</fullName>
    </submittedName>
</protein>
<comment type="caution">
    <text evidence="2">The sequence shown here is derived from an EMBL/GenBank/DDBJ whole genome shotgun (WGS) entry which is preliminary data.</text>
</comment>
<keyword evidence="1" id="KW-1133">Transmembrane helix</keyword>
<accession>A0A0F9U1U7</accession>